<feature type="compositionally biased region" description="Basic and acidic residues" evidence="1">
    <location>
        <begin position="98"/>
        <end position="107"/>
    </location>
</feature>
<protein>
    <submittedName>
        <fullName evidence="2">Uncharacterized protein</fullName>
    </submittedName>
</protein>
<gene>
    <name evidence="2" type="ORF">MYCFIDRAFT_180248</name>
</gene>
<dbReference type="Proteomes" id="UP000016932">
    <property type="component" value="Unassembled WGS sequence"/>
</dbReference>
<dbReference type="AlphaFoldDB" id="M3AIT2"/>
<proteinExistence type="predicted"/>
<name>M3AIT2_PSEFD</name>
<evidence type="ECO:0000313" key="2">
    <source>
        <dbReference type="EMBL" id="EME77103.1"/>
    </source>
</evidence>
<dbReference type="EMBL" id="KB446569">
    <property type="protein sequence ID" value="EME77103.1"/>
    <property type="molecule type" value="Genomic_DNA"/>
</dbReference>
<feature type="compositionally biased region" description="Basic and acidic residues" evidence="1">
    <location>
        <begin position="325"/>
        <end position="337"/>
    </location>
</feature>
<feature type="compositionally biased region" description="Basic residues" evidence="1">
    <location>
        <begin position="75"/>
        <end position="90"/>
    </location>
</feature>
<evidence type="ECO:0000256" key="1">
    <source>
        <dbReference type="SAM" id="MobiDB-lite"/>
    </source>
</evidence>
<evidence type="ECO:0000313" key="3">
    <source>
        <dbReference type="Proteomes" id="UP000016932"/>
    </source>
</evidence>
<feature type="compositionally biased region" description="Polar residues" evidence="1">
    <location>
        <begin position="115"/>
        <end position="133"/>
    </location>
</feature>
<reference evidence="2 3" key="1">
    <citation type="journal article" date="2012" name="PLoS Pathog.">
        <title>Diverse lifestyles and strategies of plant pathogenesis encoded in the genomes of eighteen Dothideomycetes fungi.</title>
        <authorList>
            <person name="Ohm R.A."/>
            <person name="Feau N."/>
            <person name="Henrissat B."/>
            <person name="Schoch C.L."/>
            <person name="Horwitz B.A."/>
            <person name="Barry K.W."/>
            <person name="Condon B.J."/>
            <person name="Copeland A.C."/>
            <person name="Dhillon B."/>
            <person name="Glaser F."/>
            <person name="Hesse C.N."/>
            <person name="Kosti I."/>
            <person name="LaButti K."/>
            <person name="Lindquist E.A."/>
            <person name="Lucas S."/>
            <person name="Salamov A.A."/>
            <person name="Bradshaw R.E."/>
            <person name="Ciuffetti L."/>
            <person name="Hamelin R.C."/>
            <person name="Kema G.H.J."/>
            <person name="Lawrence C."/>
            <person name="Scott J.A."/>
            <person name="Spatafora J.W."/>
            <person name="Turgeon B.G."/>
            <person name="de Wit P.J.G.M."/>
            <person name="Zhong S."/>
            <person name="Goodwin S.B."/>
            <person name="Grigoriev I.V."/>
        </authorList>
    </citation>
    <scope>NUCLEOTIDE SEQUENCE [LARGE SCALE GENOMIC DNA]</scope>
    <source>
        <strain evidence="2 3">CIRAD86</strain>
    </source>
</reference>
<sequence length="778" mass="84562">MNAAFLLPIISGLGGKDKQVQAPSPNTPMPVYVAKTPSLAGALESLRITFINAHDSLAYAYAKCKPPGPSNNKTSAKHGHHRDARMHKQNVPRSHPNSKHDAKKPDYESCDPSCENLSQKSEQSSPINRRNGASSFAWPSTPILSLSCARDDCRTASVMPIHPSLSNPIEQCPRSEQSGALHVVSLFRTCRRRLPGKPLVSLSASVAEMDLVRGGLRCDVGTWRYILEELFMLVVTDQPPTFHVNTALWLALPSSFSKMKGISMIDDIECMEKHVAGLCAANVAAASIPSHHYPYYHGGEHILLLVQPRLESTDTTNRQQGAAFSRERSRGAAERSRQGGADDGCEGRRGIAHDAAQGKGDAEFIVHEAKVLGWDGSKQKGEASLVSKVCIAPRASTPKAQLPLIHMHYTRLNAFTAAHMQGSEGDGGFRGDAHQCLYSSHPKRTPSLILRPINTIADLNSPADDIPPMSCISRPAEPAQNAICSERKDIVSGSVRSAMTTASSLASSGKQGALNKKYEMRQCQHSSGEFARANSLLHPSTLGGDIVNAYCVDIRWTVGDGKHDQLRQRILELAYGRAARHYIDLSDTSTTSPTWAHLRCYSYQSRASTIRSQVRTPHPQIESSVGSVARVAEQGEIAEEGDELAYSDQTCAIQPCQRWRQPTTPLPKQIGMILDALGGAPTENETAYKTLYVSGAAEQTFPDLRKTFAVLSKASVFDASADSARCLETLSRAVAFVSWYWVVWRVCQSSVGAILGHAPCISLWAITIETDGGRPSAW</sequence>
<feature type="region of interest" description="Disordered" evidence="1">
    <location>
        <begin position="315"/>
        <end position="349"/>
    </location>
</feature>
<keyword evidence="3" id="KW-1185">Reference proteome</keyword>
<accession>M3AIT2</accession>
<feature type="region of interest" description="Disordered" evidence="1">
    <location>
        <begin position="65"/>
        <end position="133"/>
    </location>
</feature>
<dbReference type="GeneID" id="19334341"/>
<dbReference type="HOGENOM" id="CLU_359852_0_0_1"/>
<dbReference type="RefSeq" id="XP_007932317.1">
    <property type="nucleotide sequence ID" value="XM_007934126.1"/>
</dbReference>
<dbReference type="VEuPathDB" id="FungiDB:MYCFIDRAFT_180248"/>
<dbReference type="KEGG" id="pfj:MYCFIDRAFT_180248"/>
<organism evidence="2 3">
    <name type="scientific">Pseudocercospora fijiensis (strain CIRAD86)</name>
    <name type="common">Black leaf streak disease fungus</name>
    <name type="synonym">Mycosphaerella fijiensis</name>
    <dbReference type="NCBI Taxonomy" id="383855"/>
    <lineage>
        <taxon>Eukaryota</taxon>
        <taxon>Fungi</taxon>
        <taxon>Dikarya</taxon>
        <taxon>Ascomycota</taxon>
        <taxon>Pezizomycotina</taxon>
        <taxon>Dothideomycetes</taxon>
        <taxon>Dothideomycetidae</taxon>
        <taxon>Mycosphaerellales</taxon>
        <taxon>Mycosphaerellaceae</taxon>
        <taxon>Pseudocercospora</taxon>
    </lineage>
</organism>